<dbReference type="PANTHER" id="PTHR43155:SF2">
    <property type="entry name" value="CYCLIC DI-GMP PHOSPHODIESTERASE PA4108"/>
    <property type="match status" value="1"/>
</dbReference>
<gene>
    <name evidence="2" type="ORF">DGI_1452</name>
</gene>
<dbReference type="RefSeq" id="WP_021760099.1">
    <property type="nucleotide sequence ID" value="NC_022444.1"/>
</dbReference>
<dbReference type="STRING" id="1121448.DGI_1452"/>
<dbReference type="SMART" id="SM00471">
    <property type="entry name" value="HDc"/>
    <property type="match status" value="1"/>
</dbReference>
<dbReference type="CDD" id="cd00077">
    <property type="entry name" value="HDc"/>
    <property type="match status" value="1"/>
</dbReference>
<evidence type="ECO:0000313" key="3">
    <source>
        <dbReference type="Proteomes" id="UP000016587"/>
    </source>
</evidence>
<dbReference type="HOGENOM" id="CLU_000445_92_1_7"/>
<dbReference type="InterPro" id="IPR003607">
    <property type="entry name" value="HD/PDEase_dom"/>
</dbReference>
<dbReference type="Proteomes" id="UP000016587">
    <property type="component" value="Chromosome"/>
</dbReference>
<dbReference type="OrthoDB" id="9802066at2"/>
<dbReference type="InterPro" id="IPR037522">
    <property type="entry name" value="HD_GYP_dom"/>
</dbReference>
<evidence type="ECO:0000259" key="1">
    <source>
        <dbReference type="PROSITE" id="PS51832"/>
    </source>
</evidence>
<organism evidence="2 3">
    <name type="scientific">Megalodesulfovibrio gigas (strain ATCC 19364 / DSM 1382 / NCIMB 9332 / VKM B-1759)</name>
    <name type="common">Desulfovibrio gigas</name>
    <dbReference type="NCBI Taxonomy" id="1121448"/>
    <lineage>
        <taxon>Bacteria</taxon>
        <taxon>Pseudomonadati</taxon>
        <taxon>Thermodesulfobacteriota</taxon>
        <taxon>Desulfovibrionia</taxon>
        <taxon>Desulfovibrionales</taxon>
        <taxon>Desulfovibrionaceae</taxon>
        <taxon>Megalodesulfovibrio</taxon>
    </lineage>
</organism>
<dbReference type="KEGG" id="dgg:DGI_1452"/>
<dbReference type="Gene3D" id="1.10.3210.10">
    <property type="entry name" value="Hypothetical protein af1432"/>
    <property type="match status" value="1"/>
</dbReference>
<protein>
    <submittedName>
        <fullName evidence="2">Uncharacterized domain HDIG-containing protein</fullName>
    </submittedName>
</protein>
<evidence type="ECO:0000313" key="2">
    <source>
        <dbReference type="EMBL" id="AGW13296.1"/>
    </source>
</evidence>
<dbReference type="EMBL" id="CP006585">
    <property type="protein sequence ID" value="AGW13296.1"/>
    <property type="molecule type" value="Genomic_DNA"/>
</dbReference>
<dbReference type="PROSITE" id="PS51832">
    <property type="entry name" value="HD_GYP"/>
    <property type="match status" value="1"/>
</dbReference>
<reference evidence="3" key="2">
    <citation type="submission" date="2013-07" db="EMBL/GenBank/DDBJ databases">
        <authorList>
            <person name="Morais-Silva F.O."/>
            <person name="Rezende A.M."/>
            <person name="Pimentel C."/>
            <person name="Resende D.M."/>
            <person name="Santos C.I."/>
            <person name="Clemente C."/>
            <person name="de Oliveira L.M."/>
            <person name="da Silva S.M."/>
            <person name="Costa D.A."/>
            <person name="Varela-Raposo A."/>
            <person name="Horacio E.C.A."/>
            <person name="Matos M."/>
            <person name="Flores O."/>
            <person name="Ruiz J.C."/>
            <person name="Rodrigues-Pousada C."/>
        </authorList>
    </citation>
    <scope>NUCLEOTIDE SEQUENCE [LARGE SCALE GENOMIC DNA]</scope>
    <source>
        <strain evidence="3">ATCC 19364 / DSM 1382 / NCIMB 9332 / VKM B-1759</strain>
    </source>
</reference>
<dbReference type="Pfam" id="PF11871">
    <property type="entry name" value="DUF3391"/>
    <property type="match status" value="1"/>
</dbReference>
<keyword evidence="3" id="KW-1185">Reference proteome</keyword>
<dbReference type="Pfam" id="PF13487">
    <property type="entry name" value="HD_5"/>
    <property type="match status" value="1"/>
</dbReference>
<reference evidence="2 3" key="1">
    <citation type="journal article" date="2013" name="J. Bacteriol.">
        <title>Roles of HynAB and Ech, the only two hydrogenases found in the model sulfate reducer Desulfovibrio gigas.</title>
        <authorList>
            <person name="Morais-Silva F.O."/>
            <person name="Santos C.I."/>
            <person name="Rodrigues R."/>
            <person name="Pereira I.A."/>
            <person name="Rodrigues-Pousada C."/>
        </authorList>
    </citation>
    <scope>NUCLEOTIDE SEQUENCE [LARGE SCALE GENOMIC DNA]</scope>
    <source>
        <strain evidence="3">ATCC 19364 / DSM 1382 / NCIMB 9332 / VKM B-1759</strain>
    </source>
</reference>
<dbReference type="PATRIC" id="fig|1121448.10.peg.1449"/>
<dbReference type="PANTHER" id="PTHR43155">
    <property type="entry name" value="CYCLIC DI-GMP PHOSPHODIESTERASE PA4108-RELATED"/>
    <property type="match status" value="1"/>
</dbReference>
<name>T2GAZ1_MEGG1</name>
<feature type="domain" description="HD-GYP" evidence="1">
    <location>
        <begin position="168"/>
        <end position="365"/>
    </location>
</feature>
<proteinExistence type="predicted"/>
<sequence>MPVTEYPIDVRQVCIGLFVRLDEQGGGDDVVRWPFPRKALKLTDEGMVNALKVSGVRHLLVVLDKSDGMPLPLSGGAIAVVPAAPPAENTAPAAPRAVPTFRTPVSAELKALKRETLERNRERHSRYTRCEEQYTKSVTQVAAIIRRVSGKSTEAAEAAGQVVHSLAQTFLSERDVLLNVITSKSQEDRNHFHALNVAVLSMMVGAELGLDESALNALGMGALMHDIGKGRMPATSLQGGQLQLQLAIKKYYRQHPLVGARLAADFPNVPRAALPVILQHHEAMDGSGFPKGASGEGVHRLARIVHVVNRYDNLCAQGGQHDEKREQEEGLIPHMAMKHLFNRSRAKLDELCLSTFIRCMGVYPPGSVVQLSNGLFGMVVSTNPKRATRPSVMVYHPEVPRMEALVIDLSIEDGLEIRRCIRPEALPRSAFKYLSPGRQLGYYADAAHRA</sequence>
<dbReference type="InterPro" id="IPR021812">
    <property type="entry name" value="DUF3391"/>
</dbReference>
<dbReference type="SUPFAM" id="SSF109604">
    <property type="entry name" value="HD-domain/PDEase-like"/>
    <property type="match status" value="1"/>
</dbReference>
<dbReference type="eggNOG" id="COG2206">
    <property type="taxonomic scope" value="Bacteria"/>
</dbReference>
<dbReference type="AlphaFoldDB" id="T2GAZ1"/>
<accession>T2GAZ1</accession>